<proteinExistence type="predicted"/>
<dbReference type="EMBL" id="WNWS01000331">
    <property type="protein sequence ID" value="KAE9970428.1"/>
    <property type="molecule type" value="Genomic_DNA"/>
</dbReference>
<feature type="region of interest" description="Disordered" evidence="1">
    <location>
        <begin position="94"/>
        <end position="117"/>
    </location>
</feature>
<dbReference type="Proteomes" id="UP000490939">
    <property type="component" value="Unassembled WGS sequence"/>
</dbReference>
<sequence>MPLPHQIEEREERQESRDFWNEKLSTYMERYLEAFQLCIDHVNARSSALTKTHAKQQQPQWLRELASLITAWKVHENMVVMILIMIDQYEEEEEEEVAGCKDDENGDDSGSEPPNQAFQWDWNSTDEENCSRFQGNPPTHKVVVGNSLRHELEAITIRHQELTATLDTLVKSFSEYGDNLAEVKRIMSPPRDNFSQIHEMIACT</sequence>
<protein>
    <submittedName>
        <fullName evidence="2">Uncharacterized protein</fullName>
    </submittedName>
</protein>
<comment type="caution">
    <text evidence="2">The sequence shown here is derived from an EMBL/GenBank/DDBJ whole genome shotgun (WGS) entry which is preliminary data.</text>
</comment>
<dbReference type="AlphaFoldDB" id="A0A8H3UJN8"/>
<dbReference type="Proteomes" id="UP000433883">
    <property type="component" value="Unassembled WGS sequence"/>
</dbReference>
<dbReference type="Proteomes" id="UP000447873">
    <property type="component" value="Unassembled WGS sequence"/>
</dbReference>
<dbReference type="EMBL" id="WNWQ01000146">
    <property type="protein sequence ID" value="KAE9976789.1"/>
    <property type="molecule type" value="Genomic_DNA"/>
</dbReference>
<organism evidence="2 5">
    <name type="scientific">Venturia inaequalis</name>
    <name type="common">Apple scab fungus</name>
    <dbReference type="NCBI Taxonomy" id="5025"/>
    <lineage>
        <taxon>Eukaryota</taxon>
        <taxon>Fungi</taxon>
        <taxon>Dikarya</taxon>
        <taxon>Ascomycota</taxon>
        <taxon>Pezizomycotina</taxon>
        <taxon>Dothideomycetes</taxon>
        <taxon>Pleosporomycetidae</taxon>
        <taxon>Venturiales</taxon>
        <taxon>Venturiaceae</taxon>
        <taxon>Venturia</taxon>
    </lineage>
</organism>
<reference evidence="2 5" key="1">
    <citation type="submission" date="2018-12" db="EMBL/GenBank/DDBJ databases">
        <title>Venturia inaequalis Genome Resource.</title>
        <authorList>
            <person name="Lichtner F.J."/>
        </authorList>
    </citation>
    <scope>NUCLEOTIDE SEQUENCE [LARGE SCALE GENOMIC DNA]</scope>
    <source>
        <strain evidence="2 5">120213</strain>
        <strain evidence="3">Bline_iso_100314</strain>
        <strain evidence="4 6">DMI_063113</strain>
    </source>
</reference>
<accession>A0A8H3UJN8</accession>
<name>A0A8H3UJN8_VENIN</name>
<evidence type="ECO:0000313" key="5">
    <source>
        <dbReference type="Proteomes" id="UP000447873"/>
    </source>
</evidence>
<evidence type="ECO:0000313" key="4">
    <source>
        <dbReference type="EMBL" id="KAE9991880.1"/>
    </source>
</evidence>
<evidence type="ECO:0000313" key="3">
    <source>
        <dbReference type="EMBL" id="KAE9976789.1"/>
    </source>
</evidence>
<evidence type="ECO:0000256" key="1">
    <source>
        <dbReference type="SAM" id="MobiDB-lite"/>
    </source>
</evidence>
<evidence type="ECO:0000313" key="6">
    <source>
        <dbReference type="Proteomes" id="UP000490939"/>
    </source>
</evidence>
<gene>
    <name evidence="3" type="ORF">BLS_001857</name>
    <name evidence="4" type="ORF">EG327_010667</name>
    <name evidence="2" type="ORF">EG328_006294</name>
</gene>
<dbReference type="EMBL" id="WNWR01000078">
    <property type="protein sequence ID" value="KAE9991880.1"/>
    <property type="molecule type" value="Genomic_DNA"/>
</dbReference>
<evidence type="ECO:0000313" key="2">
    <source>
        <dbReference type="EMBL" id="KAE9970428.1"/>
    </source>
</evidence>
<keyword evidence="6" id="KW-1185">Reference proteome</keyword>